<dbReference type="Gene3D" id="3.90.1200.10">
    <property type="match status" value="1"/>
</dbReference>
<keyword evidence="4" id="KW-1185">Reference proteome</keyword>
<dbReference type="InterPro" id="IPR002575">
    <property type="entry name" value="Aminoglycoside_PTrfase"/>
</dbReference>
<evidence type="ECO:0000259" key="2">
    <source>
        <dbReference type="PROSITE" id="PS50280"/>
    </source>
</evidence>
<protein>
    <submittedName>
        <fullName evidence="3">Phosphotransferase enzyme family protein</fullName>
    </submittedName>
</protein>
<dbReference type="SUPFAM" id="SSF82199">
    <property type="entry name" value="SET domain"/>
    <property type="match status" value="1"/>
</dbReference>
<gene>
    <name evidence="3" type="ORF">IF1G_11006</name>
</gene>
<evidence type="ECO:0000256" key="1">
    <source>
        <dbReference type="SAM" id="MobiDB-lite"/>
    </source>
</evidence>
<dbReference type="AlphaFoldDB" id="A0A545VJI8"/>
<accession>A0A545VJI8</accession>
<dbReference type="EMBL" id="SPUK01000028">
    <property type="protein sequence ID" value="TQV90370.1"/>
    <property type="molecule type" value="Genomic_DNA"/>
</dbReference>
<organism evidence="3 4">
    <name type="scientific">Cordyceps javanica</name>
    <dbReference type="NCBI Taxonomy" id="43265"/>
    <lineage>
        <taxon>Eukaryota</taxon>
        <taxon>Fungi</taxon>
        <taxon>Dikarya</taxon>
        <taxon>Ascomycota</taxon>
        <taxon>Pezizomycotina</taxon>
        <taxon>Sordariomycetes</taxon>
        <taxon>Hypocreomycetidae</taxon>
        <taxon>Hypocreales</taxon>
        <taxon>Cordycipitaceae</taxon>
        <taxon>Cordyceps</taxon>
    </lineage>
</organism>
<feature type="domain" description="SET" evidence="2">
    <location>
        <begin position="357"/>
        <end position="531"/>
    </location>
</feature>
<dbReference type="STRING" id="43265.A0A545VJI8"/>
<name>A0A545VJI8_9HYPO</name>
<sequence length="677" mass="77375">MTFNNELIQSAVYDKRDRFISQLKDREKEILRLASSVCGKGPCTFFTSETLNNYVVHGSYNLSFFIRFSDGEKCVFRIPLRPCLAYNARDKLRSEIVTMQYLSEETTIPLPKILAYRTEDSTDPLSTFVILEFIDGTRLSPHQLEDLPPQTRQNLFTSLADIYVQLRRQEFSTIGKLDGSASKPHVGQKTATIIMNMLQLEGLEAFSIRETFHDKEGILKSATSYTRMLLCIGYNAFLKSPNAVTENLGLQASHNHQLFIYHAEQWMDTKRDEGPFVLVHGDLHLSNLVFDDDGRIAGVLDWEWIGLAYPPSWRLFLRTAFQEFLAIVKTREMDMFGNLRLHSEWSQSVDMAEPLVANALMNWTDVEWFVHRYLNGKRDLSDDEQTVLKKENPSLALLAHIKEHDYHRGDRIFAHTPILIFHEDASQNLKDDVWAGLENDAVGGLPTPAKAMFWNLFGQPSHSPAGGRINTNAFSIDIEDTEHYAVFPEIARLNHDCRPNAAYFFDEATLTHYVHAITDIHPGTELTITYIDPHMQREDRMRTLFDTWGFNCSCSTCSLAAQLSRASDARLDEIEEILEDFDEDEEIMSSTMALTLISLYEQERLYGPLAEAYRFAATAFCAEGDVWNTVKYANLAIEIGMLENGFDSENLESLRRLSDDPEEQPCWSLEKSADIEP</sequence>
<dbReference type="SUPFAM" id="SSF56112">
    <property type="entry name" value="Protein kinase-like (PK-like)"/>
    <property type="match status" value="1"/>
</dbReference>
<dbReference type="InterPro" id="IPR001214">
    <property type="entry name" value="SET_dom"/>
</dbReference>
<dbReference type="CDD" id="cd20071">
    <property type="entry name" value="SET_SMYD"/>
    <property type="match status" value="1"/>
</dbReference>
<dbReference type="PANTHER" id="PTHR47332">
    <property type="entry name" value="SET DOMAIN-CONTAINING PROTEIN 5"/>
    <property type="match status" value="1"/>
</dbReference>
<keyword evidence="3" id="KW-0808">Transferase</keyword>
<evidence type="ECO:0000313" key="3">
    <source>
        <dbReference type="EMBL" id="TQV90370.1"/>
    </source>
</evidence>
<dbReference type="OrthoDB" id="265717at2759"/>
<dbReference type="InterPro" id="IPR011009">
    <property type="entry name" value="Kinase-like_dom_sf"/>
</dbReference>
<proteinExistence type="predicted"/>
<dbReference type="PANTHER" id="PTHR47332:SF6">
    <property type="entry name" value="SET DOMAIN-CONTAINING PROTEIN"/>
    <property type="match status" value="1"/>
</dbReference>
<dbReference type="Pfam" id="PF01636">
    <property type="entry name" value="APH"/>
    <property type="match status" value="1"/>
</dbReference>
<dbReference type="GO" id="GO:0016740">
    <property type="term" value="F:transferase activity"/>
    <property type="evidence" value="ECO:0007669"/>
    <property type="project" value="UniProtKB-KW"/>
</dbReference>
<feature type="region of interest" description="Disordered" evidence="1">
    <location>
        <begin position="657"/>
        <end position="677"/>
    </location>
</feature>
<evidence type="ECO:0000313" key="4">
    <source>
        <dbReference type="Proteomes" id="UP000315783"/>
    </source>
</evidence>
<dbReference type="Gene3D" id="2.170.270.10">
    <property type="entry name" value="SET domain"/>
    <property type="match status" value="1"/>
</dbReference>
<dbReference type="InterPro" id="IPR053185">
    <property type="entry name" value="SET_domain_protein"/>
</dbReference>
<reference evidence="3 4" key="1">
    <citation type="journal article" date="2019" name="Appl. Microbiol. Biotechnol.">
        <title>Genome sequence of Isaria javanica and comparative genome analysis insights into family S53 peptidase evolution in fungal entomopathogens.</title>
        <authorList>
            <person name="Lin R."/>
            <person name="Zhang X."/>
            <person name="Xin B."/>
            <person name="Zou M."/>
            <person name="Gao Y."/>
            <person name="Qin F."/>
            <person name="Hu Q."/>
            <person name="Xie B."/>
            <person name="Cheng X."/>
        </authorList>
    </citation>
    <scope>NUCLEOTIDE SEQUENCE [LARGE SCALE GENOMIC DNA]</scope>
    <source>
        <strain evidence="3 4">IJ1G</strain>
    </source>
</reference>
<dbReference type="PROSITE" id="PS50280">
    <property type="entry name" value="SET"/>
    <property type="match status" value="1"/>
</dbReference>
<comment type="caution">
    <text evidence="3">The sequence shown here is derived from an EMBL/GenBank/DDBJ whole genome shotgun (WGS) entry which is preliminary data.</text>
</comment>
<dbReference type="Pfam" id="PF00856">
    <property type="entry name" value="SET"/>
    <property type="match status" value="1"/>
</dbReference>
<dbReference type="Proteomes" id="UP000315783">
    <property type="component" value="Unassembled WGS sequence"/>
</dbReference>
<dbReference type="InterPro" id="IPR046341">
    <property type="entry name" value="SET_dom_sf"/>
</dbReference>